<evidence type="ECO:0000256" key="1">
    <source>
        <dbReference type="SAM" id="SignalP"/>
    </source>
</evidence>
<comment type="caution">
    <text evidence="2">The sequence shown here is derived from an EMBL/GenBank/DDBJ whole genome shotgun (WGS) entry which is preliminary data.</text>
</comment>
<protein>
    <recommendedName>
        <fullName evidence="4">Secreted protein</fullName>
    </recommendedName>
</protein>
<name>A0AAD8XQA2_GLOAC</name>
<feature type="chain" id="PRO_5041901605" description="Secreted protein" evidence="1">
    <location>
        <begin position="20"/>
        <end position="72"/>
    </location>
</feature>
<dbReference type="RefSeq" id="XP_060371499.1">
    <property type="nucleotide sequence ID" value="XM_060506907.1"/>
</dbReference>
<keyword evidence="1" id="KW-0732">Signal</keyword>
<gene>
    <name evidence="2" type="ORF">BDZ83DRAFT_597524</name>
</gene>
<evidence type="ECO:0000313" key="3">
    <source>
        <dbReference type="Proteomes" id="UP001244207"/>
    </source>
</evidence>
<accession>A0AAD8XQA2</accession>
<proteinExistence type="predicted"/>
<dbReference type="GeneID" id="85390806"/>
<reference evidence="2" key="1">
    <citation type="submission" date="2021-12" db="EMBL/GenBank/DDBJ databases">
        <title>Comparative genomics, transcriptomics and evolutionary studies reveal genomic signatures of adaptation to plant cell wall in hemibiotrophic fungi.</title>
        <authorList>
            <consortium name="DOE Joint Genome Institute"/>
            <person name="Baroncelli R."/>
            <person name="Diaz J.F."/>
            <person name="Benocci T."/>
            <person name="Peng M."/>
            <person name="Battaglia E."/>
            <person name="Haridas S."/>
            <person name="Andreopoulos W."/>
            <person name="Labutti K."/>
            <person name="Pangilinan J."/>
            <person name="Floch G.L."/>
            <person name="Makela M.R."/>
            <person name="Henrissat B."/>
            <person name="Grigoriev I.V."/>
            <person name="Crouch J.A."/>
            <person name="De Vries R.P."/>
            <person name="Sukno S.A."/>
            <person name="Thon M.R."/>
        </authorList>
    </citation>
    <scope>NUCLEOTIDE SEQUENCE</scope>
    <source>
        <strain evidence="2">CBS 112980</strain>
    </source>
</reference>
<organism evidence="2 3">
    <name type="scientific">Glomerella acutata</name>
    <name type="common">Colletotrichum acutatum</name>
    <dbReference type="NCBI Taxonomy" id="27357"/>
    <lineage>
        <taxon>Eukaryota</taxon>
        <taxon>Fungi</taxon>
        <taxon>Dikarya</taxon>
        <taxon>Ascomycota</taxon>
        <taxon>Pezizomycotina</taxon>
        <taxon>Sordariomycetes</taxon>
        <taxon>Hypocreomycetidae</taxon>
        <taxon>Glomerellales</taxon>
        <taxon>Glomerellaceae</taxon>
        <taxon>Colletotrichum</taxon>
        <taxon>Colletotrichum acutatum species complex</taxon>
    </lineage>
</organism>
<dbReference type="Proteomes" id="UP001244207">
    <property type="component" value="Unassembled WGS sequence"/>
</dbReference>
<dbReference type="AlphaFoldDB" id="A0AAD8XQA2"/>
<feature type="signal peptide" evidence="1">
    <location>
        <begin position="1"/>
        <end position="19"/>
    </location>
</feature>
<dbReference type="EMBL" id="JAHMHS010000002">
    <property type="protein sequence ID" value="KAK1731444.1"/>
    <property type="molecule type" value="Genomic_DNA"/>
</dbReference>
<keyword evidence="3" id="KW-1185">Reference proteome</keyword>
<evidence type="ECO:0000313" key="2">
    <source>
        <dbReference type="EMBL" id="KAK1731444.1"/>
    </source>
</evidence>
<sequence length="72" mass="8241">MVLLLTLALPFWGWFRGGGRSVYGLHIADGYDETPTKARTRYFLVGTKVARTIFQIGFFSSPVVEERETWQV</sequence>
<evidence type="ECO:0008006" key="4">
    <source>
        <dbReference type="Google" id="ProtNLM"/>
    </source>
</evidence>